<evidence type="ECO:0000256" key="2">
    <source>
        <dbReference type="PIRSR" id="PIRSR000390-2"/>
    </source>
</evidence>
<reference evidence="4 5" key="1">
    <citation type="journal article" date="2016" name="Nat. Commun.">
        <title>Thousands of microbial genomes shed light on interconnected biogeochemical processes in an aquifer system.</title>
        <authorList>
            <person name="Anantharaman K."/>
            <person name="Brown C.T."/>
            <person name="Hug L.A."/>
            <person name="Sharon I."/>
            <person name="Castelle C.J."/>
            <person name="Probst A.J."/>
            <person name="Thomas B.C."/>
            <person name="Singh A."/>
            <person name="Wilkins M.J."/>
            <person name="Karaoz U."/>
            <person name="Brodie E.L."/>
            <person name="Williams K.H."/>
            <person name="Hubbard S.S."/>
            <person name="Banfield J.F."/>
        </authorList>
    </citation>
    <scope>NUCLEOTIDE SEQUENCE [LARGE SCALE GENOMIC DNA]</scope>
</reference>
<dbReference type="GO" id="GO:0008483">
    <property type="term" value="F:transaminase activity"/>
    <property type="evidence" value="ECO:0007669"/>
    <property type="project" value="TreeGrafter"/>
</dbReference>
<dbReference type="Pfam" id="PF01041">
    <property type="entry name" value="DegT_DnrJ_EryC1"/>
    <property type="match status" value="1"/>
</dbReference>
<dbReference type="GO" id="GO:0030170">
    <property type="term" value="F:pyridoxal phosphate binding"/>
    <property type="evidence" value="ECO:0007669"/>
    <property type="project" value="TreeGrafter"/>
</dbReference>
<gene>
    <name evidence="4" type="ORF">A2538_04730</name>
</gene>
<protein>
    <recommendedName>
        <fullName evidence="6">Aminotransferase DegT</fullName>
    </recommendedName>
</protein>
<feature type="modified residue" description="N6-(pyridoxal phosphate)lysine" evidence="2">
    <location>
        <position position="190"/>
    </location>
</feature>
<dbReference type="STRING" id="1798709.A2538_04730"/>
<dbReference type="Proteomes" id="UP000178254">
    <property type="component" value="Unassembled WGS sequence"/>
</dbReference>
<dbReference type="SUPFAM" id="SSF53383">
    <property type="entry name" value="PLP-dependent transferases"/>
    <property type="match status" value="1"/>
</dbReference>
<evidence type="ECO:0000313" key="4">
    <source>
        <dbReference type="EMBL" id="OGH94965.1"/>
    </source>
</evidence>
<comment type="similarity">
    <text evidence="3">Belongs to the DegT/DnrJ/EryC1 family.</text>
</comment>
<evidence type="ECO:0000256" key="3">
    <source>
        <dbReference type="RuleBase" id="RU004508"/>
    </source>
</evidence>
<dbReference type="Gene3D" id="3.90.1150.10">
    <property type="entry name" value="Aspartate Aminotransferase, domain 1"/>
    <property type="match status" value="1"/>
</dbReference>
<feature type="active site" description="Proton acceptor" evidence="1">
    <location>
        <position position="190"/>
    </location>
</feature>
<evidence type="ECO:0000313" key="5">
    <source>
        <dbReference type="Proteomes" id="UP000178254"/>
    </source>
</evidence>
<comment type="caution">
    <text evidence="4">The sequence shown here is derived from an EMBL/GenBank/DDBJ whole genome shotgun (WGS) entry which is preliminary data.</text>
</comment>
<evidence type="ECO:0008006" key="6">
    <source>
        <dbReference type="Google" id="ProtNLM"/>
    </source>
</evidence>
<dbReference type="PANTHER" id="PTHR30244">
    <property type="entry name" value="TRANSAMINASE"/>
    <property type="match status" value="1"/>
</dbReference>
<sequence>MNKPLLQISPYFDEQEEIELLEVVRSIWLIERSKNDLLEKIFSEFTGAPFSVTCSNASVGIFMSLIACGIGRASLVGSEADEVIVPDITFVATINAILLAGARPVVVDINEYDAHINVVNIKKAITKNTKAIMPVHLYGGMADIVAIQELADRNNLVIIEDAAQAVGVKLDGRHAGTFGRFGVFSLYGNKIITCGEGGIVVCQNADDRDKIYRIKNHGRLKKGAFIHEEIGYNFSFTDLQAAVAIAQMKKINYIISRKRAINTQYRELLKNSRVSFLESPQNIDETFWFTNVLCDDAEEMANKLAIENIQSRRLFYPIHLQPCYKNKQLIQLDGEYNNADKLFKRLLSLPSSVSLTADEIESVASVIKK</sequence>
<dbReference type="InterPro" id="IPR015421">
    <property type="entry name" value="PyrdxlP-dep_Trfase_major"/>
</dbReference>
<keyword evidence="2 3" id="KW-0663">Pyridoxal phosphate</keyword>
<dbReference type="PIRSF" id="PIRSF000390">
    <property type="entry name" value="PLP_StrS"/>
    <property type="match status" value="1"/>
</dbReference>
<proteinExistence type="inferred from homology"/>
<dbReference type="PANTHER" id="PTHR30244:SF34">
    <property type="entry name" value="DTDP-4-AMINO-4,6-DIDEOXYGALACTOSE TRANSAMINASE"/>
    <property type="match status" value="1"/>
</dbReference>
<dbReference type="CDD" id="cd00616">
    <property type="entry name" value="AHBA_syn"/>
    <property type="match status" value="1"/>
</dbReference>
<name>A0A1F6PFL6_9BACT</name>
<dbReference type="AlphaFoldDB" id="A0A1F6PFL6"/>
<evidence type="ECO:0000256" key="1">
    <source>
        <dbReference type="PIRSR" id="PIRSR000390-1"/>
    </source>
</evidence>
<accession>A0A1F6PFL6</accession>
<organism evidence="4 5">
    <name type="scientific">Candidatus Magasanikbacteria bacterium RIFOXYD2_FULL_41_14</name>
    <dbReference type="NCBI Taxonomy" id="1798709"/>
    <lineage>
        <taxon>Bacteria</taxon>
        <taxon>Candidatus Magasanikiibacteriota</taxon>
    </lineage>
</organism>
<dbReference type="Gene3D" id="3.40.640.10">
    <property type="entry name" value="Type I PLP-dependent aspartate aminotransferase-like (Major domain)"/>
    <property type="match status" value="1"/>
</dbReference>
<dbReference type="InterPro" id="IPR015422">
    <property type="entry name" value="PyrdxlP-dep_Trfase_small"/>
</dbReference>
<dbReference type="InterPro" id="IPR015424">
    <property type="entry name" value="PyrdxlP-dep_Trfase"/>
</dbReference>
<dbReference type="GO" id="GO:0000271">
    <property type="term" value="P:polysaccharide biosynthetic process"/>
    <property type="evidence" value="ECO:0007669"/>
    <property type="project" value="TreeGrafter"/>
</dbReference>
<dbReference type="InterPro" id="IPR000653">
    <property type="entry name" value="DegT/StrS_aminotransferase"/>
</dbReference>
<dbReference type="EMBL" id="MFRE01000005">
    <property type="protein sequence ID" value="OGH94965.1"/>
    <property type="molecule type" value="Genomic_DNA"/>
</dbReference>